<dbReference type="EMBL" id="CP003360">
    <property type="protein sequence ID" value="AFM24927.1"/>
    <property type="molecule type" value="Genomic_DNA"/>
</dbReference>
<dbReference type="InterPro" id="IPR013656">
    <property type="entry name" value="PAS_4"/>
</dbReference>
<dbReference type="KEGG" id="dti:Desti_2236"/>
<dbReference type="Gene3D" id="3.30.450.20">
    <property type="entry name" value="PAS domain"/>
    <property type="match status" value="1"/>
</dbReference>
<dbReference type="HOGENOM" id="CLU_1183512_0_0_7"/>
<evidence type="ECO:0000259" key="2">
    <source>
        <dbReference type="Pfam" id="PF08448"/>
    </source>
</evidence>
<dbReference type="RefSeq" id="WP_014810070.1">
    <property type="nucleotide sequence ID" value="NC_018025.1"/>
</dbReference>
<keyword evidence="1" id="KW-0175">Coiled coil</keyword>
<dbReference type="eggNOG" id="COG3829">
    <property type="taxonomic scope" value="Bacteria"/>
</dbReference>
<dbReference type="AlphaFoldDB" id="I4C5T6"/>
<organism evidence="3 4">
    <name type="scientific">Desulfomonile tiedjei (strain ATCC 49306 / DSM 6799 / DCB-1)</name>
    <dbReference type="NCBI Taxonomy" id="706587"/>
    <lineage>
        <taxon>Bacteria</taxon>
        <taxon>Pseudomonadati</taxon>
        <taxon>Thermodesulfobacteriota</taxon>
        <taxon>Desulfomonilia</taxon>
        <taxon>Desulfomonilales</taxon>
        <taxon>Desulfomonilaceae</taxon>
        <taxon>Desulfomonile</taxon>
    </lineage>
</organism>
<feature type="domain" description="PAS fold-4" evidence="2">
    <location>
        <begin position="59"/>
        <end position="171"/>
    </location>
</feature>
<sequence length="234" mass="26706">MTSQTFYSFDTLEECPQNLGLRDEPTCSIDLKNLFSPEFTSSGLFDLRSIGSTALGKLLEAIPIPIMLIDKWFFVVYANGALNSISSNCENLQGSRFIDALPVPDDPDKALVLKEKTTALLEKVLADRKPVHTEAILKIGDKRIWARLHLRSVRFSADRHIMAIIQDITSDRTQNYTFQKGQKRLRKELAEYKARINRLQKQLAETTANLQTERERHEMTKQQVLLENFAAAKH</sequence>
<name>I4C5T6_DESTA</name>
<evidence type="ECO:0000313" key="3">
    <source>
        <dbReference type="EMBL" id="AFM24927.1"/>
    </source>
</evidence>
<dbReference type="InterPro" id="IPR035965">
    <property type="entry name" value="PAS-like_dom_sf"/>
</dbReference>
<feature type="coiled-coil region" evidence="1">
    <location>
        <begin position="182"/>
        <end position="223"/>
    </location>
</feature>
<dbReference type="Pfam" id="PF08448">
    <property type="entry name" value="PAS_4"/>
    <property type="match status" value="1"/>
</dbReference>
<proteinExistence type="predicted"/>
<protein>
    <submittedName>
        <fullName evidence="3">PAS domain-containing protein</fullName>
    </submittedName>
</protein>
<reference evidence="4" key="1">
    <citation type="submission" date="2012-06" db="EMBL/GenBank/DDBJ databases">
        <title>Complete sequence of chromosome of Desulfomonile tiedjei DSM 6799.</title>
        <authorList>
            <person name="Lucas S."/>
            <person name="Copeland A."/>
            <person name="Lapidus A."/>
            <person name="Glavina del Rio T."/>
            <person name="Dalin E."/>
            <person name="Tice H."/>
            <person name="Bruce D."/>
            <person name="Goodwin L."/>
            <person name="Pitluck S."/>
            <person name="Peters L."/>
            <person name="Ovchinnikova G."/>
            <person name="Zeytun A."/>
            <person name="Lu M."/>
            <person name="Kyrpides N."/>
            <person name="Mavromatis K."/>
            <person name="Ivanova N."/>
            <person name="Brettin T."/>
            <person name="Detter J.C."/>
            <person name="Han C."/>
            <person name="Larimer F."/>
            <person name="Land M."/>
            <person name="Hauser L."/>
            <person name="Markowitz V."/>
            <person name="Cheng J.-F."/>
            <person name="Hugenholtz P."/>
            <person name="Woyke T."/>
            <person name="Wu D."/>
            <person name="Spring S."/>
            <person name="Schroeder M."/>
            <person name="Brambilla E."/>
            <person name="Klenk H.-P."/>
            <person name="Eisen J.A."/>
        </authorList>
    </citation>
    <scope>NUCLEOTIDE SEQUENCE [LARGE SCALE GENOMIC DNA]</scope>
    <source>
        <strain evidence="4">ATCC 49306 / DSM 6799 / DCB-1</strain>
    </source>
</reference>
<evidence type="ECO:0000256" key="1">
    <source>
        <dbReference type="SAM" id="Coils"/>
    </source>
</evidence>
<gene>
    <name evidence="3" type="ordered locus">Desti_2236</name>
</gene>
<keyword evidence="4" id="KW-1185">Reference proteome</keyword>
<dbReference type="Proteomes" id="UP000006055">
    <property type="component" value="Chromosome"/>
</dbReference>
<accession>I4C5T6</accession>
<evidence type="ECO:0000313" key="4">
    <source>
        <dbReference type="Proteomes" id="UP000006055"/>
    </source>
</evidence>
<dbReference type="SUPFAM" id="SSF55785">
    <property type="entry name" value="PYP-like sensor domain (PAS domain)"/>
    <property type="match status" value="1"/>
</dbReference>